<evidence type="ECO:0000256" key="1">
    <source>
        <dbReference type="SAM" id="Coils"/>
    </source>
</evidence>
<dbReference type="AlphaFoldDB" id="A0A077Y9V2"/>
<proteinExistence type="predicted"/>
<feature type="compositionally biased region" description="Polar residues" evidence="2">
    <location>
        <begin position="787"/>
        <end position="797"/>
    </location>
</feature>
<dbReference type="VEuPathDB" id="PlasmoDB:PYYM_1332000"/>
<reference evidence="4 5" key="1">
    <citation type="journal article" date="2014" name="BMC Biol.">
        <title>A comprehensive evaluation of rodent malaria parasite genomes and gene expression.</title>
        <authorList>
            <person name="Otto T.D."/>
            <person name="Bohme U."/>
            <person name="Jackson A.P."/>
            <person name="Hunt M."/>
            <person name="Franke-Fayard B."/>
            <person name="Hoeijmakers W.A."/>
            <person name="Religa A.A."/>
            <person name="Robertson L."/>
            <person name="Sanders M."/>
            <person name="Ogun S.A."/>
            <person name="Cunningham D."/>
            <person name="Erhart A."/>
            <person name="Billker O."/>
            <person name="Khan S.M."/>
            <person name="Stunnenberg H.G."/>
            <person name="Langhorne J."/>
            <person name="Holder A.A."/>
            <person name="Waters A.P."/>
            <person name="Newbold C.I."/>
            <person name="Pain A."/>
            <person name="Berriman M."/>
            <person name="Janse C.J."/>
        </authorList>
    </citation>
    <scope>NUCLEOTIDE SEQUENCE [LARGE SCALE GENOMIC DNA]</scope>
    <source>
        <strain evidence="4 5">YM</strain>
    </source>
</reference>
<dbReference type="Proteomes" id="UP000072904">
    <property type="component" value="Chromosome 13"/>
</dbReference>
<evidence type="ECO:0000313" key="5">
    <source>
        <dbReference type="Proteomes" id="UP000072904"/>
    </source>
</evidence>
<organism evidence="4 5">
    <name type="scientific">Plasmodium yoelii</name>
    <dbReference type="NCBI Taxonomy" id="5861"/>
    <lineage>
        <taxon>Eukaryota</taxon>
        <taxon>Sar</taxon>
        <taxon>Alveolata</taxon>
        <taxon>Apicomplexa</taxon>
        <taxon>Aconoidasida</taxon>
        <taxon>Haemosporida</taxon>
        <taxon>Plasmodiidae</taxon>
        <taxon>Plasmodium</taxon>
        <taxon>Plasmodium (Vinckeia)</taxon>
    </lineage>
</organism>
<feature type="compositionally biased region" description="Basic and acidic residues" evidence="2">
    <location>
        <begin position="480"/>
        <end position="494"/>
    </location>
</feature>
<feature type="coiled-coil region" evidence="1">
    <location>
        <begin position="115"/>
        <end position="294"/>
    </location>
</feature>
<keyword evidence="3" id="KW-0732">Signal</keyword>
<feature type="signal peptide" evidence="3">
    <location>
        <begin position="1"/>
        <end position="25"/>
    </location>
</feature>
<feature type="coiled-coil region" evidence="1">
    <location>
        <begin position="330"/>
        <end position="451"/>
    </location>
</feature>
<dbReference type="VEuPathDB" id="PlasmoDB:Py17XNL_001303207"/>
<evidence type="ECO:0000256" key="3">
    <source>
        <dbReference type="SAM" id="SignalP"/>
    </source>
</evidence>
<dbReference type="EMBL" id="LK934641">
    <property type="protein sequence ID" value="CDU19970.1"/>
    <property type="molecule type" value="Genomic_DNA"/>
</dbReference>
<sequence>MIRLYILHLSHLASYILHLPHLTFASATYGTYLHFFPWFIDDKLDRIDLKDETCEELEKEKIQNLEMQSHQNEISKDPECSIRNENVDHSINCIANTNSHLSFSENLCAEKSDNNENDTKNYEQIKIQYNELINKSKDYENEIVILNNKLEECEIKCQFFMTKIKNEEDKNNKQEKKYCDLEYIIKKKDIEFKECIEKLNKDINNKNGVIEELEKCVEEYKNKLSESQDFFIRNEKRSIESLENKVSCLKNKLKDSTNENISLLNKNNELNKIINDLKMSKEENEKNIENLKYNMKINQHESFSNIEKIQKQNTQIELLSNENIKNEKIIDLLKNDKLKIEEENNILKKNLLTTQDELKKIEQHSYDIYEMKNYLETILDKHKNVMDQLESEKNQKENLKIKIKSFLTEIKNSAIAIKMYKMKCSFFINIIKNYEYKISILENKLKTYEFNKQKDNEKIHKKNCKFRKTQNEKTSNSENLHSHDDPKLASKLDSENLDGENLDGENLDGENLDGENLGGENFDELLEEKLGLEEKIEKEINKKEEALNKLNSLETILKEKNFEINEKNYKINRYKLLNKNLEKSIKNYEHNINLMKENIHKLEKENELKEIKNLIVPPKIIVNISKLSSFENNFKNELKELIGTSSNFLGNTFKYINENPLKKNLQTNPFFFSSSEKKNDNNTQIINNKKDNLISSYINDTVDVTGFAKNFIYNNMNKIPNFINDNSYKSEEYQNELAKNEHIFSEQSDEKQLDNSSLLSDAIWNKQNGNENENENEKGNSYEEKQPINNYSNIGSTNVDDPNDKDNGKNEKNDNKYIDLFMGKINMNTQGNKHNEKPNDGQVSQFFTNTENKIKDLFDLGRKKNYNKPKEKTDSFQDNVNDTTTFTEKLFGNFLNIDNNNNNNNNSYDIKERNFIASQNDQLHTNQIDKFMENEEKLNTEITQNNFYINKEKTTQKFNINEENKDDPELAFSGDDAQINDVWDEEIDLDNF</sequence>
<protein>
    <submittedName>
        <fullName evidence="4">Rhoptry protein, putative</fullName>
    </submittedName>
</protein>
<feature type="compositionally biased region" description="Basic and acidic residues" evidence="2">
    <location>
        <begin position="775"/>
        <end position="786"/>
    </location>
</feature>
<feature type="region of interest" description="Disordered" evidence="2">
    <location>
        <begin position="461"/>
        <end position="515"/>
    </location>
</feature>
<feature type="compositionally biased region" description="Basic and acidic residues" evidence="2">
    <location>
        <begin position="802"/>
        <end position="814"/>
    </location>
</feature>
<gene>
    <name evidence="4" type="ORF">PYYM_1332000</name>
</gene>
<keyword evidence="1" id="KW-0175">Coiled coil</keyword>
<accession>A0A077Y9V2</accession>
<feature type="chain" id="PRO_5001728006" evidence="3">
    <location>
        <begin position="26"/>
        <end position="992"/>
    </location>
</feature>
<evidence type="ECO:0000313" key="4">
    <source>
        <dbReference type="EMBL" id="CDU19970.1"/>
    </source>
</evidence>
<name>A0A077Y9V2_PLAYE</name>
<feature type="compositionally biased region" description="Acidic residues" evidence="2">
    <location>
        <begin position="495"/>
        <end position="513"/>
    </location>
</feature>
<dbReference type="VEuPathDB" id="PlasmoDB:PY05581"/>
<dbReference type="VEuPathDB" id="PlasmoDB:PY17X_1335000"/>
<evidence type="ECO:0000256" key="2">
    <source>
        <dbReference type="SAM" id="MobiDB-lite"/>
    </source>
</evidence>
<feature type="coiled-coil region" evidence="1">
    <location>
        <begin position="522"/>
        <end position="612"/>
    </location>
</feature>
<feature type="region of interest" description="Disordered" evidence="2">
    <location>
        <begin position="766"/>
        <end position="814"/>
    </location>
</feature>